<evidence type="ECO:0000259" key="6">
    <source>
        <dbReference type="Pfam" id="PF00881"/>
    </source>
</evidence>
<comment type="similarity">
    <text evidence="2">Belongs to the nitroreductase family.</text>
</comment>
<proteinExistence type="inferred from homology"/>
<evidence type="ECO:0000256" key="2">
    <source>
        <dbReference type="ARBA" id="ARBA00007118"/>
    </source>
</evidence>
<keyword evidence="5" id="KW-0560">Oxidoreductase</keyword>
<sequence length="222" mass="24583">MDVSTAVEQRRSTRHFAARPVDQAILLRVFAQAGNAPSGGNLQPWHATVLAGDRLADLRRQMQVALQAPPGSEMPEYRIYPENLPDPWRSRRSANGEAMYASVGIGRDDRGGRMAQVMRNFTFFDAPVGAFVHMPRIMGPPQWADVGMWLQTVMLLLVEQGLASCAQEAWSAYPDTVKRVAGIPDDHVLFCGLAIGWPEPDAAINRFANPRVALEDTVRFLD</sequence>
<evidence type="ECO:0000256" key="4">
    <source>
        <dbReference type="ARBA" id="ARBA00022643"/>
    </source>
</evidence>
<name>A0ABU2ZHE0_9SPHN</name>
<feature type="domain" description="Nitroreductase" evidence="6">
    <location>
        <begin position="7"/>
        <end position="197"/>
    </location>
</feature>
<evidence type="ECO:0000313" key="8">
    <source>
        <dbReference type="Proteomes" id="UP001259803"/>
    </source>
</evidence>
<dbReference type="PANTHER" id="PTHR43673:SF2">
    <property type="entry name" value="NITROREDUCTASE"/>
    <property type="match status" value="1"/>
</dbReference>
<accession>A0ABU2ZHE0</accession>
<dbReference type="InterPro" id="IPR000415">
    <property type="entry name" value="Nitroreductase-like"/>
</dbReference>
<gene>
    <name evidence="7" type="ORF">RM533_07415</name>
</gene>
<dbReference type="RefSeq" id="WP_311340589.1">
    <property type="nucleotide sequence ID" value="NZ_JAVRHS010000004.1"/>
</dbReference>
<evidence type="ECO:0000256" key="5">
    <source>
        <dbReference type="ARBA" id="ARBA00023002"/>
    </source>
</evidence>
<organism evidence="7 8">
    <name type="scientific">Croceicoccus esteveae</name>
    <dbReference type="NCBI Taxonomy" id="3075597"/>
    <lineage>
        <taxon>Bacteria</taxon>
        <taxon>Pseudomonadati</taxon>
        <taxon>Pseudomonadota</taxon>
        <taxon>Alphaproteobacteria</taxon>
        <taxon>Sphingomonadales</taxon>
        <taxon>Erythrobacteraceae</taxon>
        <taxon>Croceicoccus</taxon>
    </lineage>
</organism>
<evidence type="ECO:0000256" key="3">
    <source>
        <dbReference type="ARBA" id="ARBA00022630"/>
    </source>
</evidence>
<keyword evidence="3" id="KW-0285">Flavoprotein</keyword>
<keyword evidence="4" id="KW-0288">FMN</keyword>
<keyword evidence="8" id="KW-1185">Reference proteome</keyword>
<dbReference type="Gene3D" id="3.40.109.10">
    <property type="entry name" value="NADH Oxidase"/>
    <property type="match status" value="1"/>
</dbReference>
<dbReference type="EMBL" id="JAVRHS010000004">
    <property type="protein sequence ID" value="MDT0576013.1"/>
    <property type="molecule type" value="Genomic_DNA"/>
</dbReference>
<dbReference type="InterPro" id="IPR029479">
    <property type="entry name" value="Nitroreductase"/>
</dbReference>
<evidence type="ECO:0000256" key="1">
    <source>
        <dbReference type="ARBA" id="ARBA00001917"/>
    </source>
</evidence>
<protein>
    <submittedName>
        <fullName evidence="7">Nitroreductase</fullName>
    </submittedName>
</protein>
<dbReference type="PANTHER" id="PTHR43673">
    <property type="entry name" value="NAD(P)H NITROREDUCTASE YDGI-RELATED"/>
    <property type="match status" value="1"/>
</dbReference>
<dbReference type="Proteomes" id="UP001259803">
    <property type="component" value="Unassembled WGS sequence"/>
</dbReference>
<comment type="caution">
    <text evidence="7">The sequence shown here is derived from an EMBL/GenBank/DDBJ whole genome shotgun (WGS) entry which is preliminary data.</text>
</comment>
<dbReference type="Pfam" id="PF00881">
    <property type="entry name" value="Nitroreductase"/>
    <property type="match status" value="1"/>
</dbReference>
<dbReference type="CDD" id="cd02136">
    <property type="entry name" value="PnbA_NfnB-like"/>
    <property type="match status" value="1"/>
</dbReference>
<reference evidence="7 8" key="1">
    <citation type="submission" date="2023-09" db="EMBL/GenBank/DDBJ databases">
        <authorList>
            <person name="Rey-Velasco X."/>
        </authorList>
    </citation>
    <scope>NUCLEOTIDE SEQUENCE [LARGE SCALE GENOMIC DNA]</scope>
    <source>
        <strain evidence="7 8">F390</strain>
    </source>
</reference>
<evidence type="ECO:0000313" key="7">
    <source>
        <dbReference type="EMBL" id="MDT0576013.1"/>
    </source>
</evidence>
<comment type="cofactor">
    <cofactor evidence="1">
        <name>FMN</name>
        <dbReference type="ChEBI" id="CHEBI:58210"/>
    </cofactor>
</comment>
<dbReference type="SUPFAM" id="SSF55469">
    <property type="entry name" value="FMN-dependent nitroreductase-like"/>
    <property type="match status" value="1"/>
</dbReference>